<feature type="coiled-coil region" evidence="1">
    <location>
        <begin position="515"/>
        <end position="575"/>
    </location>
</feature>
<name>A0A5C6BQE7_9PLAN</name>
<dbReference type="EMBL" id="SJPP01000001">
    <property type="protein sequence ID" value="TWU12854.1"/>
    <property type="molecule type" value="Genomic_DNA"/>
</dbReference>
<feature type="transmembrane region" description="Helical" evidence="2">
    <location>
        <begin position="303"/>
        <end position="333"/>
    </location>
</feature>
<keyword evidence="4" id="KW-1185">Reference proteome</keyword>
<keyword evidence="1" id="KW-0175">Coiled coil</keyword>
<comment type="caution">
    <text evidence="3">The sequence shown here is derived from an EMBL/GenBank/DDBJ whole genome shotgun (WGS) entry which is preliminary data.</text>
</comment>
<keyword evidence="2" id="KW-0812">Transmembrane</keyword>
<gene>
    <name evidence="3" type="ORF">CA54_16800</name>
</gene>
<feature type="transmembrane region" description="Helical" evidence="2">
    <location>
        <begin position="272"/>
        <end position="297"/>
    </location>
</feature>
<organism evidence="3 4">
    <name type="scientific">Symmachiella macrocystis</name>
    <dbReference type="NCBI Taxonomy" id="2527985"/>
    <lineage>
        <taxon>Bacteria</taxon>
        <taxon>Pseudomonadati</taxon>
        <taxon>Planctomycetota</taxon>
        <taxon>Planctomycetia</taxon>
        <taxon>Planctomycetales</taxon>
        <taxon>Planctomycetaceae</taxon>
        <taxon>Symmachiella</taxon>
    </lineage>
</organism>
<keyword evidence="2" id="KW-0472">Membrane</keyword>
<evidence type="ECO:0000313" key="4">
    <source>
        <dbReference type="Proteomes" id="UP000320735"/>
    </source>
</evidence>
<dbReference type="Proteomes" id="UP000320735">
    <property type="component" value="Unassembled WGS sequence"/>
</dbReference>
<dbReference type="AlphaFoldDB" id="A0A5C6BQE7"/>
<evidence type="ECO:0008006" key="5">
    <source>
        <dbReference type="Google" id="ProtNLM"/>
    </source>
</evidence>
<feature type="transmembrane region" description="Helical" evidence="2">
    <location>
        <begin position="44"/>
        <end position="67"/>
    </location>
</feature>
<sequence length="649" mass="67437">MAGSRGIRAGRAFLELFADDTKLAKGLKRAQQRLTAFGAGVSKIGAGITALGAGLAAPLLGAAKLFASTGDQLDKMRQRTGLSAKTISQLGFAAEQSGASIDQMDRSLAAMARFSVMVERDLSTATDVLDMLGVSVADFKALNPEGKFKLLAEGISNVEDPTVRAGLALNVFGRSGRELLPMLNGGAAGIEKLQKEAEALGITMSEDDATSAAELTDAMNRLRRQFGAIVTQVGSALAPALVAMQSKIAPIVTKVINWVKENKNLIVGVFKLAVAAVAIGTAIAGIGGAFALAGAAVGGVVTVMSAIGSVLGVLLSPIGLVAAAVIGLGVYWVKMSESGGQALAWLMGKFGELKARALGAFEGIRDAIAGGDMKLAAKVMWLYLKSEFVAGLNVIKEKWAEFKSFFVETWEAAVFAMSSMMLDAWSVLESGWVHTVDFLYDAWAVMANGVLKAWNNSAGYIEKSWIRLKGLFDEGINVDAQIAAIDAVTAGDNAAIDNAQNEAVFKRDQDRQAKLAQIEADRAGAQAELKSEAERQAAERAAGFAAEMEANEKALADARAEFEAAKGEAKKKADAAGITIKDIPGLDEAVSAGSGLKDGKVSTKGTFSAFAAAGLGGSSTADRTAKATEETAKHTKAMAKRAAAGLKFG</sequence>
<proteinExistence type="predicted"/>
<evidence type="ECO:0000256" key="1">
    <source>
        <dbReference type="SAM" id="Coils"/>
    </source>
</evidence>
<reference evidence="3 4" key="1">
    <citation type="submission" date="2019-02" db="EMBL/GenBank/DDBJ databases">
        <title>Deep-cultivation of Planctomycetes and their phenomic and genomic characterization uncovers novel biology.</title>
        <authorList>
            <person name="Wiegand S."/>
            <person name="Jogler M."/>
            <person name="Boedeker C."/>
            <person name="Pinto D."/>
            <person name="Vollmers J."/>
            <person name="Rivas-Marin E."/>
            <person name="Kohn T."/>
            <person name="Peeters S.H."/>
            <person name="Heuer A."/>
            <person name="Rast P."/>
            <person name="Oberbeckmann S."/>
            <person name="Bunk B."/>
            <person name="Jeske O."/>
            <person name="Meyerdierks A."/>
            <person name="Storesund J.E."/>
            <person name="Kallscheuer N."/>
            <person name="Luecker S."/>
            <person name="Lage O.M."/>
            <person name="Pohl T."/>
            <person name="Merkel B.J."/>
            <person name="Hornburger P."/>
            <person name="Mueller R.-W."/>
            <person name="Bruemmer F."/>
            <person name="Labrenz M."/>
            <person name="Spormann A.M."/>
            <person name="Op Den Camp H."/>
            <person name="Overmann J."/>
            <person name="Amann R."/>
            <person name="Jetten M.S.M."/>
            <person name="Mascher T."/>
            <person name="Medema M.H."/>
            <person name="Devos D.P."/>
            <person name="Kaster A.-K."/>
            <person name="Ovreas L."/>
            <person name="Rohde M."/>
            <person name="Galperin M.Y."/>
            <person name="Jogler C."/>
        </authorList>
    </citation>
    <scope>NUCLEOTIDE SEQUENCE [LARGE SCALE GENOMIC DNA]</scope>
    <source>
        <strain evidence="3 4">CA54</strain>
    </source>
</reference>
<accession>A0A5C6BQE7</accession>
<protein>
    <recommendedName>
        <fullName evidence="5">Phage-related minor tail protein</fullName>
    </recommendedName>
</protein>
<keyword evidence="2" id="KW-1133">Transmembrane helix</keyword>
<evidence type="ECO:0000313" key="3">
    <source>
        <dbReference type="EMBL" id="TWU12854.1"/>
    </source>
</evidence>
<evidence type="ECO:0000256" key="2">
    <source>
        <dbReference type="SAM" id="Phobius"/>
    </source>
</evidence>